<dbReference type="InParanoid" id="A0A369J1M1"/>
<evidence type="ECO:0000256" key="1">
    <source>
        <dbReference type="SAM" id="MobiDB-lite"/>
    </source>
</evidence>
<accession>A0A369J1M1</accession>
<reference evidence="2" key="1">
    <citation type="submission" date="2018-04" db="EMBL/GenBank/DDBJ databases">
        <title>Whole genome sequencing of Hypsizygus marmoreus.</title>
        <authorList>
            <person name="Choi I.-G."/>
            <person name="Min B."/>
            <person name="Kim J.-G."/>
            <person name="Kim S."/>
            <person name="Oh Y.-L."/>
            <person name="Kong W.-S."/>
            <person name="Park H."/>
            <person name="Jeong J."/>
            <person name="Song E.-S."/>
        </authorList>
    </citation>
    <scope>NUCLEOTIDE SEQUENCE [LARGE SCALE GENOMIC DNA]</scope>
    <source>
        <strain evidence="2">51987-8</strain>
    </source>
</reference>
<dbReference type="Proteomes" id="UP000076154">
    <property type="component" value="Unassembled WGS sequence"/>
</dbReference>
<dbReference type="AlphaFoldDB" id="A0A369J1M1"/>
<comment type="caution">
    <text evidence="2">The sequence shown here is derived from an EMBL/GenBank/DDBJ whole genome shotgun (WGS) entry which is preliminary data.</text>
</comment>
<organism evidence="2 3">
    <name type="scientific">Hypsizygus marmoreus</name>
    <name type="common">White beech mushroom</name>
    <name type="synonym">Agaricus marmoreus</name>
    <dbReference type="NCBI Taxonomy" id="39966"/>
    <lineage>
        <taxon>Eukaryota</taxon>
        <taxon>Fungi</taxon>
        <taxon>Dikarya</taxon>
        <taxon>Basidiomycota</taxon>
        <taxon>Agaricomycotina</taxon>
        <taxon>Agaricomycetes</taxon>
        <taxon>Agaricomycetidae</taxon>
        <taxon>Agaricales</taxon>
        <taxon>Tricholomatineae</taxon>
        <taxon>Lyophyllaceae</taxon>
        <taxon>Hypsizygus</taxon>
    </lineage>
</organism>
<evidence type="ECO:0000313" key="3">
    <source>
        <dbReference type="Proteomes" id="UP000076154"/>
    </source>
</evidence>
<name>A0A369J1M1_HYPMA</name>
<evidence type="ECO:0000313" key="2">
    <source>
        <dbReference type="EMBL" id="RDB15888.1"/>
    </source>
</evidence>
<proteinExistence type="predicted"/>
<dbReference type="EMBL" id="LUEZ02000138">
    <property type="protein sequence ID" value="RDB15888.1"/>
    <property type="molecule type" value="Genomic_DNA"/>
</dbReference>
<dbReference type="OrthoDB" id="2269034at2759"/>
<sequence length="343" mass="39122">MLSTRTQNSNGTLTINHQVPYEILQEIFLHCVPLTDGLAVNSRLSSSSLCFPVENVTQSTPRLWNRLIGWCDGSTLDFDRATATLTNRDGPLVQMRPGNTFRYRYTVRPHPEAANPCPYHRPQSSPPIPSVHQRTRNRATRSFPARKLRYLQKDPLELLEAVWISMRCRDELNVTTEHFSFPPHPDFAVSRSTFRGRGPLEPQFTQMPWTQLTCLVLKRDVPLEAWRTIVRLCLTLQRCYLEIELPGRATLAHLEDFTLVVYIWEALVGALRVLHFPALKSLHLACREGEDFGLTSKTPFAFSERMADVVHATTGVVWASSVQDKRDYEHLSLPSTSPATCRQ</sequence>
<keyword evidence="3" id="KW-1185">Reference proteome</keyword>
<feature type="region of interest" description="Disordered" evidence="1">
    <location>
        <begin position="116"/>
        <end position="138"/>
    </location>
</feature>
<gene>
    <name evidence="2" type="ORF">Hypma_003610</name>
</gene>
<protein>
    <submittedName>
        <fullName evidence="2">Uncharacterized protein</fullName>
    </submittedName>
</protein>